<evidence type="ECO:0000256" key="1">
    <source>
        <dbReference type="SAM" id="MobiDB-lite"/>
    </source>
</evidence>
<protein>
    <submittedName>
        <fullName evidence="2">Uncharacterized protein</fullName>
    </submittedName>
</protein>
<dbReference type="EMBL" id="WIGN01000510">
    <property type="protein sequence ID" value="KAF6790054.1"/>
    <property type="molecule type" value="Genomic_DNA"/>
</dbReference>
<gene>
    <name evidence="2" type="ORF">CSOJ01_14630</name>
</gene>
<feature type="region of interest" description="Disordered" evidence="1">
    <location>
        <begin position="172"/>
        <end position="200"/>
    </location>
</feature>
<dbReference type="AlphaFoldDB" id="A0A8H6IPG4"/>
<evidence type="ECO:0000313" key="2">
    <source>
        <dbReference type="EMBL" id="KAF6790054.1"/>
    </source>
</evidence>
<dbReference type="Proteomes" id="UP000652219">
    <property type="component" value="Unassembled WGS sequence"/>
</dbReference>
<organism evidence="2 3">
    <name type="scientific">Colletotrichum sojae</name>
    <dbReference type="NCBI Taxonomy" id="2175907"/>
    <lineage>
        <taxon>Eukaryota</taxon>
        <taxon>Fungi</taxon>
        <taxon>Dikarya</taxon>
        <taxon>Ascomycota</taxon>
        <taxon>Pezizomycotina</taxon>
        <taxon>Sordariomycetes</taxon>
        <taxon>Hypocreomycetidae</taxon>
        <taxon>Glomerellales</taxon>
        <taxon>Glomerellaceae</taxon>
        <taxon>Colletotrichum</taxon>
        <taxon>Colletotrichum orchidearum species complex</taxon>
    </lineage>
</organism>
<sequence>MAVPVPPDERLDKAAPHQGSTRRCCTAIAGMSLATGQGCGTNKRAHLFDPDRASPPPAPQFAVCSLQRAEVMAHGTQIPRGCQFRGDLTCEFLGAGLDCDGTPCRNHQSVAKRPGCSINTALPRSSPLMSAVIVALGGMSHFPAVLFRCCTSPPGFKAFRWAVPCTALTWGSSGAQNRPRINESLAPRPPTMADGSDPGSSRLALLQLFFSE</sequence>
<proteinExistence type="predicted"/>
<comment type="caution">
    <text evidence="2">The sequence shown here is derived from an EMBL/GenBank/DDBJ whole genome shotgun (WGS) entry which is preliminary data.</text>
</comment>
<keyword evidence="3" id="KW-1185">Reference proteome</keyword>
<evidence type="ECO:0000313" key="3">
    <source>
        <dbReference type="Proteomes" id="UP000652219"/>
    </source>
</evidence>
<name>A0A8H6IPG4_9PEZI</name>
<reference evidence="2 3" key="1">
    <citation type="journal article" date="2020" name="Phytopathology">
        <title>Genome Sequence Resources of Colletotrichum truncatum, C. plurivorum, C. musicola, and C. sojae: Four Species Pathogenic to Soybean (Glycine max).</title>
        <authorList>
            <person name="Rogerio F."/>
            <person name="Boufleur T.R."/>
            <person name="Ciampi-Guillardi M."/>
            <person name="Sukno S.A."/>
            <person name="Thon M.R."/>
            <person name="Massola Junior N.S."/>
            <person name="Baroncelli R."/>
        </authorList>
    </citation>
    <scope>NUCLEOTIDE SEQUENCE [LARGE SCALE GENOMIC DNA]</scope>
    <source>
        <strain evidence="2 3">LFN0009</strain>
    </source>
</reference>
<accession>A0A8H6IPG4</accession>